<organism evidence="3 4">
    <name type="scientific">Paenarthrobacter histidinolovorans</name>
    <dbReference type="NCBI Taxonomy" id="43664"/>
    <lineage>
        <taxon>Bacteria</taxon>
        <taxon>Bacillati</taxon>
        <taxon>Actinomycetota</taxon>
        <taxon>Actinomycetes</taxon>
        <taxon>Micrococcales</taxon>
        <taxon>Micrococcaceae</taxon>
        <taxon>Paenarthrobacter</taxon>
    </lineage>
</organism>
<feature type="compositionally biased region" description="Low complexity" evidence="1">
    <location>
        <begin position="483"/>
        <end position="493"/>
    </location>
</feature>
<feature type="region of interest" description="Disordered" evidence="1">
    <location>
        <begin position="537"/>
        <end position="569"/>
    </location>
</feature>
<reference evidence="3 4" key="1">
    <citation type="submission" date="2024-10" db="EMBL/GenBank/DDBJ databases">
        <title>Novel secondary metabolite-producing bacteria for plant disease control.</title>
        <authorList>
            <person name="Chevrette M."/>
        </authorList>
    </citation>
    <scope>NUCLEOTIDE SEQUENCE [LARGE SCALE GENOMIC DNA]</scope>
    <source>
        <strain evidence="3 4">J30 TE3557</strain>
    </source>
</reference>
<name>A0ABW8MZE6_9MICC</name>
<evidence type="ECO:0000259" key="2">
    <source>
        <dbReference type="Pfam" id="PF03432"/>
    </source>
</evidence>
<feature type="compositionally biased region" description="Basic and acidic residues" evidence="1">
    <location>
        <begin position="559"/>
        <end position="569"/>
    </location>
</feature>
<dbReference type="RefSeq" id="WP_404593120.1">
    <property type="nucleotide sequence ID" value="NZ_JBIYEW010000001.1"/>
</dbReference>
<feature type="region of interest" description="Disordered" evidence="1">
    <location>
        <begin position="460"/>
        <end position="516"/>
    </location>
</feature>
<feature type="compositionally biased region" description="Polar residues" evidence="1">
    <location>
        <begin position="501"/>
        <end position="516"/>
    </location>
</feature>
<dbReference type="Proteomes" id="UP001620520">
    <property type="component" value="Unassembled WGS sequence"/>
</dbReference>
<feature type="region of interest" description="Disordered" evidence="1">
    <location>
        <begin position="181"/>
        <end position="203"/>
    </location>
</feature>
<dbReference type="EMBL" id="JBIYEW010000001">
    <property type="protein sequence ID" value="MFK4637126.1"/>
    <property type="molecule type" value="Genomic_DNA"/>
</dbReference>
<gene>
    <name evidence="3" type="ORF">ABIA52_000015</name>
</gene>
<feature type="domain" description="MobA/VirD2-like nuclease" evidence="2">
    <location>
        <begin position="46"/>
        <end position="170"/>
    </location>
</feature>
<feature type="compositionally biased region" description="Polar residues" evidence="1">
    <location>
        <begin position="460"/>
        <end position="477"/>
    </location>
</feature>
<evidence type="ECO:0000313" key="3">
    <source>
        <dbReference type="EMBL" id="MFK4637126.1"/>
    </source>
</evidence>
<sequence>MRPNVTKGTRMIGLIKYLAGPGRHNEHTSMRVITGSETIITVASGEALNAENTIALAHEMDLPKAVFGTSFKTAHVFHVSLSLAADEGGIPDAKWAAIAQDYVTRMGFTGDGGKASSRWVAIHHGTSTGGNDHIHIAVSMIREDGSRWSQHQDLPRTQKACEEIEKTHGLRITYGEFAERGYHPKEKERARAQGAPERDSERLQRAVRAASTASLEEAEFVRRLRRSGVLIRPRYAMDNPEQIVGYSVALKPPTRAERPVWFGGGRLAKDLTLPKLREGWGASPESGPAALLEWQAAATGKRMVTAGREARVPTAEEWQKYTAEVGELYEQIRTAPLDNPALWAQVARETSGAFAAWSIRTEATPGPLAETAKALSRSAQLRRFPPRTEHAPMPSAKGAGMLLMQTAVGPSTVAGHALLLAQLRNTMKAMYDMHHAAGRLHEAERIRVAATDGLATVRSSLQADSNTHKNALTTSSRDATRDPASAPAAAPAAVLEREQAPAQTHETPSGNTTEATQVLDPELQEIQRLAALSFPISVSRPPTGTHLNALTPQPSPNRPRQEKDKGRGR</sequence>
<feature type="compositionally biased region" description="Polar residues" evidence="1">
    <location>
        <begin position="540"/>
        <end position="552"/>
    </location>
</feature>
<evidence type="ECO:0000313" key="4">
    <source>
        <dbReference type="Proteomes" id="UP001620520"/>
    </source>
</evidence>
<comment type="caution">
    <text evidence="3">The sequence shown here is derived from an EMBL/GenBank/DDBJ whole genome shotgun (WGS) entry which is preliminary data.</text>
</comment>
<dbReference type="Pfam" id="PF03432">
    <property type="entry name" value="Relaxase"/>
    <property type="match status" value="1"/>
</dbReference>
<protein>
    <recommendedName>
        <fullName evidence="2">MobA/VirD2-like nuclease domain-containing protein</fullName>
    </recommendedName>
</protein>
<dbReference type="InterPro" id="IPR005094">
    <property type="entry name" value="Endonuclease_MobA/VirD2"/>
</dbReference>
<proteinExistence type="predicted"/>
<evidence type="ECO:0000256" key="1">
    <source>
        <dbReference type="SAM" id="MobiDB-lite"/>
    </source>
</evidence>
<accession>A0ABW8MZE6</accession>
<keyword evidence="4" id="KW-1185">Reference proteome</keyword>